<dbReference type="SMART" id="SM00342">
    <property type="entry name" value="HTH_ARAC"/>
    <property type="match status" value="1"/>
</dbReference>
<dbReference type="Proteomes" id="UP000183200">
    <property type="component" value="Unassembled WGS sequence"/>
</dbReference>
<dbReference type="AlphaFoldDB" id="A0A1G9MP05"/>
<evidence type="ECO:0000259" key="4">
    <source>
        <dbReference type="PROSITE" id="PS01124"/>
    </source>
</evidence>
<organism evidence="5 6">
    <name type="scientific">Pedobacter steynii</name>
    <dbReference type="NCBI Taxonomy" id="430522"/>
    <lineage>
        <taxon>Bacteria</taxon>
        <taxon>Pseudomonadati</taxon>
        <taxon>Bacteroidota</taxon>
        <taxon>Sphingobacteriia</taxon>
        <taxon>Sphingobacteriales</taxon>
        <taxon>Sphingobacteriaceae</taxon>
        <taxon>Pedobacter</taxon>
    </lineage>
</organism>
<keyword evidence="2 5" id="KW-0238">DNA-binding</keyword>
<evidence type="ECO:0000256" key="1">
    <source>
        <dbReference type="ARBA" id="ARBA00023015"/>
    </source>
</evidence>
<evidence type="ECO:0000256" key="3">
    <source>
        <dbReference type="ARBA" id="ARBA00023163"/>
    </source>
</evidence>
<dbReference type="GO" id="GO:0003700">
    <property type="term" value="F:DNA-binding transcription factor activity"/>
    <property type="evidence" value="ECO:0007669"/>
    <property type="project" value="InterPro"/>
</dbReference>
<sequence length="303" mass="35205">MTGGISWTLKGLSCTFAEMYTKEKKQPFDLFLMETEVWKRSAVHQVFELAYVISGRGKALINGNSHDYSDGKIFLLSPEDQYAFELQQKTHFLFIRFNDLSFSQFKNEVEALEFCDWTKKAQYLFNNLHAKAGCVYRNSDDEQFGKALLAAVIREYEQKEAGYLLVIRQSVSTLVNILARNISLTEPPKLRRKTPKNDIIQIVAYLQQYIAEPERVRIRAIAGHFNFSPNYLGALFRERTGESIQEYVINYRLKLVETRLAHSNMRISEIAEELNFTDESYLSRLFKKHRGITPGAYRKQLHS</sequence>
<dbReference type="PANTHER" id="PTHR43280:SF28">
    <property type="entry name" value="HTH-TYPE TRANSCRIPTIONAL ACTIVATOR RHAS"/>
    <property type="match status" value="1"/>
</dbReference>
<dbReference type="PROSITE" id="PS00041">
    <property type="entry name" value="HTH_ARAC_FAMILY_1"/>
    <property type="match status" value="1"/>
</dbReference>
<dbReference type="InterPro" id="IPR014710">
    <property type="entry name" value="RmlC-like_jellyroll"/>
</dbReference>
<evidence type="ECO:0000313" key="6">
    <source>
        <dbReference type="Proteomes" id="UP000183200"/>
    </source>
</evidence>
<keyword evidence="3" id="KW-0804">Transcription</keyword>
<dbReference type="Gene3D" id="2.60.120.10">
    <property type="entry name" value="Jelly Rolls"/>
    <property type="match status" value="1"/>
</dbReference>
<keyword evidence="6" id="KW-1185">Reference proteome</keyword>
<dbReference type="EMBL" id="FNGY01000002">
    <property type="protein sequence ID" value="SDL76016.1"/>
    <property type="molecule type" value="Genomic_DNA"/>
</dbReference>
<reference evidence="6" key="1">
    <citation type="submission" date="2016-10" db="EMBL/GenBank/DDBJ databases">
        <authorList>
            <person name="Varghese N."/>
            <person name="Submissions S."/>
        </authorList>
    </citation>
    <scope>NUCLEOTIDE SEQUENCE [LARGE SCALE GENOMIC DNA]</scope>
    <source>
        <strain evidence="6">DSM 19110</strain>
    </source>
</reference>
<proteinExistence type="predicted"/>
<evidence type="ECO:0000313" key="5">
    <source>
        <dbReference type="EMBL" id="SDL76016.1"/>
    </source>
</evidence>
<name>A0A1G9MP05_9SPHI</name>
<dbReference type="InterPro" id="IPR009057">
    <property type="entry name" value="Homeodomain-like_sf"/>
</dbReference>
<dbReference type="OrthoDB" id="636258at2"/>
<dbReference type="STRING" id="430522.BFS30_16450"/>
<dbReference type="PANTHER" id="PTHR43280">
    <property type="entry name" value="ARAC-FAMILY TRANSCRIPTIONAL REGULATOR"/>
    <property type="match status" value="1"/>
</dbReference>
<evidence type="ECO:0000256" key="2">
    <source>
        <dbReference type="ARBA" id="ARBA00023125"/>
    </source>
</evidence>
<dbReference type="InterPro" id="IPR037923">
    <property type="entry name" value="HTH-like"/>
</dbReference>
<gene>
    <name evidence="5" type="ORF">SAMN05421820_10277</name>
</gene>
<accession>A0A1G9MP05</accession>
<dbReference type="PROSITE" id="PS01124">
    <property type="entry name" value="HTH_ARAC_FAMILY_2"/>
    <property type="match status" value="1"/>
</dbReference>
<dbReference type="Pfam" id="PF12833">
    <property type="entry name" value="HTH_18"/>
    <property type="match status" value="1"/>
</dbReference>
<dbReference type="Gene3D" id="1.10.10.60">
    <property type="entry name" value="Homeodomain-like"/>
    <property type="match status" value="2"/>
</dbReference>
<dbReference type="InterPro" id="IPR018060">
    <property type="entry name" value="HTH_AraC"/>
</dbReference>
<protein>
    <submittedName>
        <fullName evidence="5">AraC-type DNA-binding protein</fullName>
    </submittedName>
</protein>
<dbReference type="GO" id="GO:0043565">
    <property type="term" value="F:sequence-specific DNA binding"/>
    <property type="evidence" value="ECO:0007669"/>
    <property type="project" value="InterPro"/>
</dbReference>
<dbReference type="InterPro" id="IPR018062">
    <property type="entry name" value="HTH_AraC-typ_CS"/>
</dbReference>
<dbReference type="SUPFAM" id="SSF46689">
    <property type="entry name" value="Homeodomain-like"/>
    <property type="match status" value="1"/>
</dbReference>
<dbReference type="SUPFAM" id="SSF51215">
    <property type="entry name" value="Regulatory protein AraC"/>
    <property type="match status" value="1"/>
</dbReference>
<keyword evidence="1" id="KW-0805">Transcription regulation</keyword>
<feature type="domain" description="HTH araC/xylS-type" evidence="4">
    <location>
        <begin position="200"/>
        <end position="300"/>
    </location>
</feature>